<accession>A0A2M8GMU4</accession>
<evidence type="ECO:0000259" key="1">
    <source>
        <dbReference type="Pfam" id="PF08241"/>
    </source>
</evidence>
<organism evidence="2 3">
    <name type="scientific">Candidatus Roizmanbacteria bacterium CG_4_8_14_3_um_filter_36_10</name>
    <dbReference type="NCBI Taxonomy" id="1974834"/>
    <lineage>
        <taxon>Bacteria</taxon>
        <taxon>Candidatus Roizmaniibacteriota</taxon>
    </lineage>
</organism>
<comment type="caution">
    <text evidence="2">The sequence shown here is derived from an EMBL/GenBank/DDBJ whole genome shotgun (WGS) entry which is preliminary data.</text>
</comment>
<dbReference type="PANTHER" id="PTHR43591">
    <property type="entry name" value="METHYLTRANSFERASE"/>
    <property type="match status" value="1"/>
</dbReference>
<dbReference type="Proteomes" id="UP000229370">
    <property type="component" value="Unassembled WGS sequence"/>
</dbReference>
<dbReference type="AlphaFoldDB" id="A0A2M8GMU4"/>
<dbReference type="Pfam" id="PF08241">
    <property type="entry name" value="Methyltransf_11"/>
    <property type="match status" value="1"/>
</dbReference>
<gene>
    <name evidence="2" type="ORF">CO007_02235</name>
</gene>
<evidence type="ECO:0000313" key="3">
    <source>
        <dbReference type="Proteomes" id="UP000229370"/>
    </source>
</evidence>
<name>A0A2M8GMU4_9BACT</name>
<reference evidence="3" key="1">
    <citation type="submission" date="2017-09" db="EMBL/GenBank/DDBJ databases">
        <title>Depth-based differentiation of microbial function through sediment-hosted aquifers and enrichment of novel symbionts in the deep terrestrial subsurface.</title>
        <authorList>
            <person name="Probst A.J."/>
            <person name="Ladd B."/>
            <person name="Jarett J.K."/>
            <person name="Geller-Mcgrath D.E."/>
            <person name="Sieber C.M.K."/>
            <person name="Emerson J.B."/>
            <person name="Anantharaman K."/>
            <person name="Thomas B.C."/>
            <person name="Malmstrom R."/>
            <person name="Stieglmeier M."/>
            <person name="Klingl A."/>
            <person name="Woyke T."/>
            <person name="Ryan C.M."/>
            <person name="Banfield J.F."/>
        </authorList>
    </citation>
    <scope>NUCLEOTIDE SEQUENCE [LARGE SCALE GENOMIC DNA]</scope>
</reference>
<sequence length="257" mass="30473">MAKNVDFLIKKYLENRPMFLALIRTSETLLFLKHSNLIKKPVLDFGCGDGFFTETVFNKKNINVGLDIHDSRIRIAEKEKIYKQVAVYDELRIPFPDNYFTTIISNCVLEHIPNLDLALAEIYRVLKPGGYFLTTLMTNKWNDYLFGKKLLGKWYVEYMKKKQAHYNLFSYQQWFDLFERSKFKIIKSIGYLNKKNSLFIDLAHYLSLPSLITYKLFNNWQLFPKLTNLLWQPYISKNINIDVKVNESSALFFILKK</sequence>
<dbReference type="EMBL" id="PFQK01000042">
    <property type="protein sequence ID" value="PJC81897.1"/>
    <property type="molecule type" value="Genomic_DNA"/>
</dbReference>
<feature type="domain" description="Methyltransferase type 11" evidence="1">
    <location>
        <begin position="43"/>
        <end position="133"/>
    </location>
</feature>
<protein>
    <recommendedName>
        <fullName evidence="1">Methyltransferase type 11 domain-containing protein</fullName>
    </recommendedName>
</protein>
<dbReference type="GO" id="GO:0008757">
    <property type="term" value="F:S-adenosylmethionine-dependent methyltransferase activity"/>
    <property type="evidence" value="ECO:0007669"/>
    <property type="project" value="InterPro"/>
</dbReference>
<evidence type="ECO:0000313" key="2">
    <source>
        <dbReference type="EMBL" id="PJC81897.1"/>
    </source>
</evidence>
<dbReference type="InterPro" id="IPR013216">
    <property type="entry name" value="Methyltransf_11"/>
</dbReference>
<dbReference type="CDD" id="cd02440">
    <property type="entry name" value="AdoMet_MTases"/>
    <property type="match status" value="1"/>
</dbReference>
<dbReference type="SUPFAM" id="SSF53335">
    <property type="entry name" value="S-adenosyl-L-methionine-dependent methyltransferases"/>
    <property type="match status" value="1"/>
</dbReference>
<dbReference type="InterPro" id="IPR029063">
    <property type="entry name" value="SAM-dependent_MTases_sf"/>
</dbReference>
<dbReference type="Gene3D" id="3.40.50.150">
    <property type="entry name" value="Vaccinia Virus protein VP39"/>
    <property type="match status" value="1"/>
</dbReference>
<proteinExistence type="predicted"/>